<keyword evidence="2" id="KW-1185">Reference proteome</keyword>
<sequence length="70" mass="7802">MRGRVFCDTGPFLAIRIISARVRKHTLDTTSSHFLPSSRLGCMSFKSCKHYADDLIPYPGQAGTTLRLDS</sequence>
<proteinExistence type="predicted"/>
<gene>
    <name evidence="1" type="ORF">CEXT_74141</name>
</gene>
<evidence type="ECO:0000313" key="1">
    <source>
        <dbReference type="EMBL" id="GIY62230.1"/>
    </source>
</evidence>
<dbReference type="EMBL" id="BPLR01013597">
    <property type="protein sequence ID" value="GIY62230.1"/>
    <property type="molecule type" value="Genomic_DNA"/>
</dbReference>
<accession>A0AAV4UWA4</accession>
<dbReference type="AlphaFoldDB" id="A0AAV4UWA4"/>
<comment type="caution">
    <text evidence="1">The sequence shown here is derived from an EMBL/GenBank/DDBJ whole genome shotgun (WGS) entry which is preliminary data.</text>
</comment>
<reference evidence="1 2" key="1">
    <citation type="submission" date="2021-06" db="EMBL/GenBank/DDBJ databases">
        <title>Caerostris extrusa draft genome.</title>
        <authorList>
            <person name="Kono N."/>
            <person name="Arakawa K."/>
        </authorList>
    </citation>
    <scope>NUCLEOTIDE SEQUENCE [LARGE SCALE GENOMIC DNA]</scope>
</reference>
<dbReference type="Proteomes" id="UP001054945">
    <property type="component" value="Unassembled WGS sequence"/>
</dbReference>
<organism evidence="1 2">
    <name type="scientific">Caerostris extrusa</name>
    <name type="common">Bark spider</name>
    <name type="synonym">Caerostris bankana</name>
    <dbReference type="NCBI Taxonomy" id="172846"/>
    <lineage>
        <taxon>Eukaryota</taxon>
        <taxon>Metazoa</taxon>
        <taxon>Ecdysozoa</taxon>
        <taxon>Arthropoda</taxon>
        <taxon>Chelicerata</taxon>
        <taxon>Arachnida</taxon>
        <taxon>Araneae</taxon>
        <taxon>Araneomorphae</taxon>
        <taxon>Entelegynae</taxon>
        <taxon>Araneoidea</taxon>
        <taxon>Araneidae</taxon>
        <taxon>Caerostris</taxon>
    </lineage>
</organism>
<evidence type="ECO:0000313" key="2">
    <source>
        <dbReference type="Proteomes" id="UP001054945"/>
    </source>
</evidence>
<name>A0AAV4UWA4_CAEEX</name>
<protein>
    <submittedName>
        <fullName evidence="1">Uncharacterized protein</fullName>
    </submittedName>
</protein>